<gene>
    <name evidence="2" type="primary">FAM222B</name>
    <name evidence="2" type="ORF">N1851_020467</name>
</gene>
<evidence type="ECO:0000256" key="1">
    <source>
        <dbReference type="SAM" id="MobiDB-lite"/>
    </source>
</evidence>
<dbReference type="PANTHER" id="PTHR16070:SF1">
    <property type="entry name" value="PROTEIN FAM222B"/>
    <property type="match status" value="1"/>
</dbReference>
<name>A0AA47MKC0_MERPO</name>
<feature type="region of interest" description="Disordered" evidence="1">
    <location>
        <begin position="160"/>
        <end position="320"/>
    </location>
</feature>
<reference evidence="2" key="1">
    <citation type="journal article" date="2023" name="Front. Mar. Sci.">
        <title>A new Merluccius polli reference genome to investigate the effects of global change in West African waters.</title>
        <authorList>
            <person name="Mateo J.L."/>
            <person name="Blanco-Fernandez C."/>
            <person name="Garcia-Vazquez E."/>
            <person name="Machado-Schiaffino G."/>
        </authorList>
    </citation>
    <scope>NUCLEOTIDE SEQUENCE</scope>
    <source>
        <strain evidence="2">C29</strain>
        <tissue evidence="2">Fin</tissue>
    </source>
</reference>
<accession>A0AA47MKC0</accession>
<dbReference type="InterPro" id="IPR029340">
    <property type="entry name" value="FAM222"/>
</dbReference>
<feature type="compositionally biased region" description="Low complexity" evidence="1">
    <location>
        <begin position="168"/>
        <end position="209"/>
    </location>
</feature>
<feature type="compositionally biased region" description="Basic residues" evidence="1">
    <location>
        <begin position="474"/>
        <end position="484"/>
    </location>
</feature>
<sequence>MRSSSYPTPAQLDAYAKKIANNPLTIQIFPNSVKVPQRKHIRRTVNGLDTSWSGQRLSPYPSQVSGRAGLLAVLRAPAKGIRDSDGGRVRLLQKPTTTMNPHNGPYATQSTLNLPQPSSGLQGPSMPQAQALAAHKQLMAHPQTLQQQHNLAHPMNLQQAQAMPHPHALQQQQRMARSQALQQQQQQQQSMGPQLQTGQQQQQQIMQRQHSLPHPQALQQHGLPAPPSLQPQHRPTLPHQVAHHQQALLQQPGPTQDLRHVPDGVPLPSLQHPHGLPGPQAAGAGPPDGNNTNGLQQQPVVFGPHRKPPDADAPPNITVSTSTIPLSMAATQHQNRPGDLSSIVHQINQFCQARAGMGATSVCEGQIANPSPISRNLLINARSRVSTHNQGPVSACLMTGPPDKAQGSAGGMHPQAGMAAMNSMAAFHAETEKLQLQHLQHQLEQQKQQAHQHPPQSHQHPPQSHQHPPQSHQHPPRLPHHHPQHSQQHPPQQSHQQSHQHPSQQPLQHPSQQHLQHPSQQPHQHPLHPHQHPSQAQQQLHLQQQRWAQHQLAHMQQPHEGVHPCKNPRMEAPSEPGFPGSQNMSYPHKLPSAAQSFPLKHPPEKPQSTSPIGGPAASLRYTNGRYMQPPWTSIPATGSAPQETPVPFQGLPPGAAADCNSGGKYRPGKAGPAGQPKLLPGVDFLGRDLQMPGYHEQGLELVGKMQRQPPPPLGQVREPGGGVHGHHPGYR</sequence>
<dbReference type="AlphaFoldDB" id="A0AA47MKC0"/>
<dbReference type="Pfam" id="PF15258">
    <property type="entry name" value="FAM222A"/>
    <property type="match status" value="3"/>
</dbReference>
<keyword evidence="3" id="KW-1185">Reference proteome</keyword>
<dbReference type="Proteomes" id="UP001174136">
    <property type="component" value="Unassembled WGS sequence"/>
</dbReference>
<proteinExistence type="predicted"/>
<dbReference type="EMBL" id="JAOPHQ010003727">
    <property type="protein sequence ID" value="KAK0141869.1"/>
    <property type="molecule type" value="Genomic_DNA"/>
</dbReference>
<evidence type="ECO:0000313" key="2">
    <source>
        <dbReference type="EMBL" id="KAK0141869.1"/>
    </source>
</evidence>
<feature type="compositionally biased region" description="Low complexity" evidence="1">
    <location>
        <begin position="532"/>
        <end position="554"/>
    </location>
</feature>
<feature type="compositionally biased region" description="Low complexity" evidence="1">
    <location>
        <begin position="237"/>
        <end position="252"/>
    </location>
</feature>
<evidence type="ECO:0000313" key="3">
    <source>
        <dbReference type="Proteomes" id="UP001174136"/>
    </source>
</evidence>
<feature type="region of interest" description="Disordered" evidence="1">
    <location>
        <begin position="440"/>
        <end position="586"/>
    </location>
</feature>
<protein>
    <submittedName>
        <fullName evidence="2">Protein FAM222B</fullName>
    </submittedName>
</protein>
<feature type="compositionally biased region" description="Low complexity" evidence="1">
    <location>
        <begin position="440"/>
        <end position="473"/>
    </location>
</feature>
<feature type="compositionally biased region" description="Low complexity" evidence="1">
    <location>
        <begin position="485"/>
        <end position="524"/>
    </location>
</feature>
<feature type="region of interest" description="Disordered" evidence="1">
    <location>
        <begin position="704"/>
        <end position="731"/>
    </location>
</feature>
<comment type="caution">
    <text evidence="2">The sequence shown here is derived from an EMBL/GenBank/DDBJ whole genome shotgun (WGS) entry which is preliminary data.</text>
</comment>
<feature type="compositionally biased region" description="Low complexity" evidence="1">
    <location>
        <begin position="273"/>
        <end position="294"/>
    </location>
</feature>
<organism evidence="2 3">
    <name type="scientific">Merluccius polli</name>
    <name type="common">Benguela hake</name>
    <name type="synonym">Merluccius cadenati</name>
    <dbReference type="NCBI Taxonomy" id="89951"/>
    <lineage>
        <taxon>Eukaryota</taxon>
        <taxon>Metazoa</taxon>
        <taxon>Chordata</taxon>
        <taxon>Craniata</taxon>
        <taxon>Vertebrata</taxon>
        <taxon>Euteleostomi</taxon>
        <taxon>Actinopterygii</taxon>
        <taxon>Neopterygii</taxon>
        <taxon>Teleostei</taxon>
        <taxon>Neoteleostei</taxon>
        <taxon>Acanthomorphata</taxon>
        <taxon>Zeiogadaria</taxon>
        <taxon>Gadariae</taxon>
        <taxon>Gadiformes</taxon>
        <taxon>Gadoidei</taxon>
        <taxon>Merlucciidae</taxon>
        <taxon>Merluccius</taxon>
    </lineage>
</organism>
<dbReference type="PANTHER" id="PTHR16070">
    <property type="entry name" value="PROTEIN FAM222A-RELATED"/>
    <property type="match status" value="1"/>
</dbReference>